<dbReference type="GO" id="GO:0061608">
    <property type="term" value="F:nuclear import signal receptor activity"/>
    <property type="evidence" value="ECO:0007669"/>
    <property type="project" value="InterPro"/>
</dbReference>
<gene>
    <name evidence="7" type="ORF">EI555_015172</name>
</gene>
<sequence length="395" mass="43999">PPPEQRAAMAENPGLENHRIKSFKNKGRDVETMRRHRNEVTVELRKNATSDNPVVQLSAVQAARDYVISLGVVKPLLSFINPSIPITFLRNVTWVIVNLCRNKDPPPPMETVQELTYVMKKVIENKCFSFKILVDTVWALSYLTDGGNEQIQMVIDSGVVPFLVPLLSHQEVKVQTAALRAVGNIVTGTDEQTQVVLNCDVLSHFPNLLSHPKEKINKEAVWFLSNITAGNQQQVQAVIDAGLIPMIIHQLAKGDFGTQKEAAWAISNLTISGRKDQVEYLVQQNVIPPFCNLLSVKDSQVVQVVLDGLKNILIMAGDEASTIAEIIEECGGLEKIEVLQQHENEDIYKLAFEIIDQYFSGDDIDEDPSLIPEATQGGTYNFDPTANLQTKEFNF</sequence>
<dbReference type="GO" id="GO:0006606">
    <property type="term" value="P:protein import into nucleus"/>
    <property type="evidence" value="ECO:0007669"/>
    <property type="project" value="InterPro"/>
</dbReference>
<comment type="caution">
    <text evidence="7">The sequence shown here is derived from an EMBL/GenBank/DDBJ whole genome shotgun (WGS) entry which is preliminary data.</text>
</comment>
<dbReference type="Gene3D" id="1.25.10.10">
    <property type="entry name" value="Leucine-rich Repeat Variant"/>
    <property type="match status" value="1"/>
</dbReference>
<dbReference type="InterPro" id="IPR011989">
    <property type="entry name" value="ARM-like"/>
</dbReference>
<dbReference type="Pfam" id="PF16186">
    <property type="entry name" value="Arm_3"/>
    <property type="match status" value="1"/>
</dbReference>
<dbReference type="InterPro" id="IPR032413">
    <property type="entry name" value="Arm_3"/>
</dbReference>
<dbReference type="Pfam" id="PF01749">
    <property type="entry name" value="IBB"/>
    <property type="match status" value="1"/>
</dbReference>
<dbReference type="EMBL" id="RWIC01000042">
    <property type="protein sequence ID" value="TKC51957.1"/>
    <property type="molecule type" value="Genomic_DNA"/>
</dbReference>
<evidence type="ECO:0000256" key="1">
    <source>
        <dbReference type="ARBA" id="ARBA00010394"/>
    </source>
</evidence>
<dbReference type="InterPro" id="IPR000225">
    <property type="entry name" value="Armadillo"/>
</dbReference>
<dbReference type="InterPro" id="IPR002652">
    <property type="entry name" value="Importin-a_IBB"/>
</dbReference>
<accession>A0A4U1FQ75</accession>
<dbReference type="SUPFAM" id="SSF48371">
    <property type="entry name" value="ARM repeat"/>
    <property type="match status" value="1"/>
</dbReference>
<evidence type="ECO:0000256" key="5">
    <source>
        <dbReference type="PROSITE-ProRule" id="PRU00561"/>
    </source>
</evidence>
<proteinExistence type="inferred from homology"/>
<evidence type="ECO:0000259" key="6">
    <source>
        <dbReference type="PROSITE" id="PS51214"/>
    </source>
</evidence>
<evidence type="ECO:0000256" key="4">
    <source>
        <dbReference type="PROSITE-ProRule" id="PRU00259"/>
    </source>
</evidence>
<dbReference type="PROSITE" id="PS51214">
    <property type="entry name" value="IBB"/>
    <property type="match status" value="1"/>
</dbReference>
<keyword evidence="3" id="KW-0653">Protein transport</keyword>
<dbReference type="AlphaFoldDB" id="A0A4U1FQ75"/>
<name>A0A4U1FQ75_MONMO</name>
<dbReference type="Proteomes" id="UP000308365">
    <property type="component" value="Unassembled WGS sequence"/>
</dbReference>
<dbReference type="InterPro" id="IPR016024">
    <property type="entry name" value="ARM-type_fold"/>
</dbReference>
<feature type="repeat" description="ARM" evidence="4">
    <location>
        <begin position="158"/>
        <end position="196"/>
    </location>
</feature>
<dbReference type="PANTHER" id="PTHR23316">
    <property type="entry name" value="IMPORTIN ALPHA"/>
    <property type="match status" value="1"/>
</dbReference>
<evidence type="ECO:0000256" key="2">
    <source>
        <dbReference type="ARBA" id="ARBA00022448"/>
    </source>
</evidence>
<dbReference type="SMART" id="SM00185">
    <property type="entry name" value="ARM"/>
    <property type="match status" value="5"/>
</dbReference>
<evidence type="ECO:0000313" key="7">
    <source>
        <dbReference type="EMBL" id="TKC51957.1"/>
    </source>
</evidence>
<organism evidence="7 8">
    <name type="scientific">Monodon monoceros</name>
    <name type="common">Narwhal</name>
    <name type="synonym">Ceratodon monodon</name>
    <dbReference type="NCBI Taxonomy" id="40151"/>
    <lineage>
        <taxon>Eukaryota</taxon>
        <taxon>Metazoa</taxon>
        <taxon>Chordata</taxon>
        <taxon>Craniata</taxon>
        <taxon>Vertebrata</taxon>
        <taxon>Euteleostomi</taxon>
        <taxon>Mammalia</taxon>
        <taxon>Eutheria</taxon>
        <taxon>Laurasiatheria</taxon>
        <taxon>Artiodactyla</taxon>
        <taxon>Whippomorpha</taxon>
        <taxon>Cetacea</taxon>
        <taxon>Odontoceti</taxon>
        <taxon>Monodontidae</taxon>
        <taxon>Monodon</taxon>
    </lineage>
</organism>
<dbReference type="PROSITE" id="PS50176">
    <property type="entry name" value="ARM_REPEAT"/>
    <property type="match status" value="1"/>
</dbReference>
<evidence type="ECO:0000256" key="3">
    <source>
        <dbReference type="ARBA" id="ARBA00022927"/>
    </source>
</evidence>
<reference evidence="8" key="1">
    <citation type="journal article" date="2019" name="IScience">
        <title>Narwhal Genome Reveals Long-Term Low Genetic Diversity despite Current Large Abundance Size.</title>
        <authorList>
            <person name="Westbury M.V."/>
            <person name="Petersen B."/>
            <person name="Garde E."/>
            <person name="Heide-Jorgensen M.P."/>
            <person name="Lorenzen E.D."/>
        </authorList>
    </citation>
    <scope>NUCLEOTIDE SEQUENCE [LARGE SCALE GENOMIC DNA]</scope>
</reference>
<comment type="similarity">
    <text evidence="1">Belongs to the importin alpha family.</text>
</comment>
<dbReference type="Pfam" id="PF00514">
    <property type="entry name" value="Arm"/>
    <property type="match status" value="5"/>
</dbReference>
<keyword evidence="2 5" id="KW-0813">Transport</keyword>
<evidence type="ECO:0000313" key="8">
    <source>
        <dbReference type="Proteomes" id="UP000308365"/>
    </source>
</evidence>
<protein>
    <recommendedName>
        <fullName evidence="6">IBB domain-containing protein</fullName>
    </recommendedName>
</protein>
<feature type="non-terminal residue" evidence="7">
    <location>
        <position position="1"/>
    </location>
</feature>
<feature type="domain" description="IBB" evidence="6">
    <location>
        <begin position="3"/>
        <end position="66"/>
    </location>
</feature>